<accession>A0A6G8Q1R3</accession>
<evidence type="ECO:0000313" key="8">
    <source>
        <dbReference type="Proteomes" id="UP000502706"/>
    </source>
</evidence>
<feature type="region of interest" description="Disordered" evidence="5">
    <location>
        <begin position="452"/>
        <end position="473"/>
    </location>
</feature>
<feature type="domain" description="RecF/RecN/SMC N-terminal" evidence="6">
    <location>
        <begin position="3"/>
        <end position="934"/>
    </location>
</feature>
<feature type="compositionally biased region" description="Basic and acidic residues" evidence="5">
    <location>
        <begin position="311"/>
        <end position="326"/>
    </location>
</feature>
<feature type="coiled-coil region" evidence="4">
    <location>
        <begin position="726"/>
        <end position="774"/>
    </location>
</feature>
<dbReference type="KEGG" id="rmar:GBA65_19035"/>
<dbReference type="PANTHER" id="PTHR32114">
    <property type="entry name" value="ABC TRANSPORTER ABCH.3"/>
    <property type="match status" value="1"/>
</dbReference>
<dbReference type="AlphaFoldDB" id="A0A6G8Q1R3"/>
<feature type="coiled-coil region" evidence="4">
    <location>
        <begin position="508"/>
        <end position="573"/>
    </location>
</feature>
<dbReference type="InterPro" id="IPR027417">
    <property type="entry name" value="P-loop_NTPase"/>
</dbReference>
<dbReference type="Pfam" id="PF02463">
    <property type="entry name" value="SMC_N"/>
    <property type="match status" value="1"/>
</dbReference>
<dbReference type="SUPFAM" id="SSF75712">
    <property type="entry name" value="Rad50 coiled-coil Zn hook"/>
    <property type="match status" value="1"/>
</dbReference>
<reference evidence="7 8" key="1">
    <citation type="submission" date="2019-10" db="EMBL/GenBank/DDBJ databases">
        <title>Rubrobacter sp nov SCSIO 52915 isolated from a deep-sea sediment in the South China Sea.</title>
        <authorList>
            <person name="Chen R.W."/>
        </authorList>
    </citation>
    <scope>NUCLEOTIDE SEQUENCE [LARGE SCALE GENOMIC DNA]</scope>
    <source>
        <strain evidence="7 8">SCSIO 52915</strain>
    </source>
</reference>
<evidence type="ECO:0000256" key="3">
    <source>
        <dbReference type="ARBA" id="ARBA00013368"/>
    </source>
</evidence>
<keyword evidence="8" id="KW-1185">Reference proteome</keyword>
<organism evidence="7 8">
    <name type="scientific">Rubrobacter marinus</name>
    <dbReference type="NCBI Taxonomy" id="2653852"/>
    <lineage>
        <taxon>Bacteria</taxon>
        <taxon>Bacillati</taxon>
        <taxon>Actinomycetota</taxon>
        <taxon>Rubrobacteria</taxon>
        <taxon>Rubrobacterales</taxon>
        <taxon>Rubrobacteraceae</taxon>
        <taxon>Rubrobacter</taxon>
    </lineage>
</organism>
<evidence type="ECO:0000256" key="1">
    <source>
        <dbReference type="ARBA" id="ARBA00006930"/>
    </source>
</evidence>
<evidence type="ECO:0000313" key="7">
    <source>
        <dbReference type="EMBL" id="QIN80267.1"/>
    </source>
</evidence>
<dbReference type="InterPro" id="IPR003395">
    <property type="entry name" value="RecF/RecN/SMC_N"/>
</dbReference>
<sequence length="959" mass="107114">MILERLYLENYKQFREPTELLPPEGAVGVVGRNGSGKSTIFESILWAFFGSRGGGPRFANDAIPWSGGTVADKTIVDVTLNLGGTSYRVSRTLHRGKTEAKIFVGDGVEPHLSGSSEVAEWVQGQLLCMDRTAFEATFFARQKELEFFAGVTGVERQREIARILGIDQVEGAQKLLRADRKELRDGAAALESILAGTDHERLAEELREAREERERLVSEAKGLDGKIAAAEQELAEARAEGEKLEGAYRRHNDLHRELAAAEGARERAAEREAELKARLAGLEEDEETIGKLLPRTEELPRVAEEIRGLEEARRRHERREGAQQEAKRRRVGAHRAVSEATDLLEELDGDGDGPLEGWAGIFSVEEDGERVRRAAEVLGLAAEAHEEAETHLGSLRERRSRFEELAAGEEELAEAKEGWEAAKTHASSLEEALRDLDDGELDGRIEGLKRKERRLERQSAQQRGLADADERDAEKLEKAARMIESSDEVAECPTCHRGFEADEHAEVLETLRRDAAGYRAQAEEAREECRRLDEEARELLRELEEIEDVRERVRSLREDRKAAEARGQLLQDALTRIGGRVAIIKEGLRGLAPVTEEALAEAASRAGRLKTFRDAYPRVEGLLGRHESALAEAVELEEEAARLGEGLVYDARRHEELRVERAEIERLRGQVETLQARLSSRPEVEEKLGDATAEEGAAKERAGALQEKITALAFDEDAYLANRERVAQGEAAREELRRERDELREMARRVQSRVEALEGELRRYEEGRRAADEKAAGAARLGEMDKLFSEFYRELTARVRPNLEREASSLVRELTDGRYERIEFDQNYGVRLFDGLSDAYELSRFSGGEADIVSLSARVALSKMISAQGSEALGFIVLDEVFGALDADRRRNVLLALDRLKKTFGQIFVISHVADVQESALLDELWAVEEDDEGRSSIRRIDVSAGAPEVLLGEVAGRP</sequence>
<evidence type="ECO:0000256" key="2">
    <source>
        <dbReference type="ARBA" id="ARBA00011322"/>
    </source>
</evidence>
<evidence type="ECO:0000256" key="4">
    <source>
        <dbReference type="SAM" id="Coils"/>
    </source>
</evidence>
<proteinExistence type="inferred from homology"/>
<dbReference type="Proteomes" id="UP000502706">
    <property type="component" value="Chromosome"/>
</dbReference>
<dbReference type="EMBL" id="CP045121">
    <property type="protein sequence ID" value="QIN80267.1"/>
    <property type="molecule type" value="Genomic_DNA"/>
</dbReference>
<feature type="coiled-coil region" evidence="4">
    <location>
        <begin position="619"/>
        <end position="677"/>
    </location>
</feature>
<gene>
    <name evidence="7" type="ORF">GBA65_19035</name>
</gene>
<keyword evidence="4" id="KW-0175">Coiled coil</keyword>
<dbReference type="PANTHER" id="PTHR32114:SF2">
    <property type="entry name" value="ABC TRANSPORTER ABCH.3"/>
    <property type="match status" value="1"/>
</dbReference>
<comment type="similarity">
    <text evidence="1">Belongs to the SMC family. SbcC subfamily.</text>
</comment>
<dbReference type="SUPFAM" id="SSF52540">
    <property type="entry name" value="P-loop containing nucleoside triphosphate hydrolases"/>
    <property type="match status" value="1"/>
</dbReference>
<dbReference type="RefSeq" id="WP_166397938.1">
    <property type="nucleotide sequence ID" value="NZ_CP045121.1"/>
</dbReference>
<dbReference type="Gene3D" id="3.40.50.300">
    <property type="entry name" value="P-loop containing nucleotide triphosphate hydrolases"/>
    <property type="match status" value="2"/>
</dbReference>
<feature type="region of interest" description="Disordered" evidence="5">
    <location>
        <begin position="311"/>
        <end position="334"/>
    </location>
</feature>
<comment type="subunit">
    <text evidence="2">Heterodimer of SbcC and SbcD.</text>
</comment>
<evidence type="ECO:0000256" key="5">
    <source>
        <dbReference type="SAM" id="MobiDB-lite"/>
    </source>
</evidence>
<name>A0A6G8Q1R3_9ACTN</name>
<protein>
    <recommendedName>
        <fullName evidence="3">Nuclease SbcCD subunit C</fullName>
    </recommendedName>
</protein>
<evidence type="ECO:0000259" key="6">
    <source>
        <dbReference type="Pfam" id="PF02463"/>
    </source>
</evidence>